<feature type="domain" description="Peptidase C1A papain C-terminal" evidence="2">
    <location>
        <begin position="32"/>
        <end position="238"/>
    </location>
</feature>
<evidence type="ECO:0000259" key="2">
    <source>
        <dbReference type="SMART" id="SM00645"/>
    </source>
</evidence>
<organism evidence="3 4">
    <name type="scientific">Longispora fulva</name>
    <dbReference type="NCBI Taxonomy" id="619741"/>
    <lineage>
        <taxon>Bacteria</taxon>
        <taxon>Bacillati</taxon>
        <taxon>Actinomycetota</taxon>
        <taxon>Actinomycetes</taxon>
        <taxon>Micromonosporales</taxon>
        <taxon>Micromonosporaceae</taxon>
        <taxon>Longispora</taxon>
    </lineage>
</organism>
<comment type="similarity">
    <text evidence="1">Belongs to the peptidase C1 family.</text>
</comment>
<name>A0A8J7GIW8_9ACTN</name>
<comment type="caution">
    <text evidence="3">The sequence shown here is derived from an EMBL/GenBank/DDBJ whole genome shotgun (WGS) entry which is preliminary data.</text>
</comment>
<accession>A0A8J7GIW8</accession>
<dbReference type="InterPro" id="IPR013128">
    <property type="entry name" value="Peptidase_C1A"/>
</dbReference>
<dbReference type="EMBL" id="JADOUF010000001">
    <property type="protein sequence ID" value="MBG6137572.1"/>
    <property type="molecule type" value="Genomic_DNA"/>
</dbReference>
<reference evidence="3" key="1">
    <citation type="submission" date="2020-11" db="EMBL/GenBank/DDBJ databases">
        <title>Sequencing the genomes of 1000 actinobacteria strains.</title>
        <authorList>
            <person name="Klenk H.-P."/>
        </authorList>
    </citation>
    <scope>NUCLEOTIDE SEQUENCE</scope>
    <source>
        <strain evidence="3">DSM 45356</strain>
    </source>
</reference>
<dbReference type="Gene3D" id="3.90.70.10">
    <property type="entry name" value="Cysteine proteinases"/>
    <property type="match status" value="1"/>
</dbReference>
<dbReference type="Pfam" id="PF00112">
    <property type="entry name" value="Peptidase_C1"/>
    <property type="match status" value="1"/>
</dbReference>
<evidence type="ECO:0000313" key="4">
    <source>
        <dbReference type="Proteomes" id="UP000622552"/>
    </source>
</evidence>
<sequence>MTTPRSAIYGWVPDLPDQRDHLFSAAPSSTPLPAKVDLRGQCPPEIYDQGQLGSCTANAIGGGFEFNLIKHGLEIFTPSRLFIYYNERVILGTVDSDSGAMIRDGIKSVAKQGVCPETDWGYDISRFTEKPPASCYDTALRHRVTAYKRVPQTLRQLKSCLAQGYPIVFGFAVYESFESPEVSHTGTVPMPHVDTEQMLGGHAVLCVGYDDETMRFLVRNSWGEHWGDGGYFTMPYPYLTDSTLSRDFWMMTQTT</sequence>
<keyword evidence="3" id="KW-0645">Protease</keyword>
<evidence type="ECO:0000256" key="1">
    <source>
        <dbReference type="ARBA" id="ARBA00008455"/>
    </source>
</evidence>
<protein>
    <submittedName>
        <fullName evidence="3">C1A family cysteine protease</fullName>
    </submittedName>
</protein>
<keyword evidence="4" id="KW-1185">Reference proteome</keyword>
<dbReference type="CDD" id="cd02619">
    <property type="entry name" value="Peptidase_C1"/>
    <property type="match status" value="1"/>
</dbReference>
<dbReference type="RefSeq" id="WP_197004423.1">
    <property type="nucleotide sequence ID" value="NZ_BONS01000020.1"/>
</dbReference>
<dbReference type="InterPro" id="IPR000668">
    <property type="entry name" value="Peptidase_C1A_C"/>
</dbReference>
<dbReference type="GO" id="GO:0006508">
    <property type="term" value="P:proteolysis"/>
    <property type="evidence" value="ECO:0007669"/>
    <property type="project" value="UniProtKB-KW"/>
</dbReference>
<dbReference type="SMART" id="SM00645">
    <property type="entry name" value="Pept_C1"/>
    <property type="match status" value="1"/>
</dbReference>
<proteinExistence type="inferred from homology"/>
<gene>
    <name evidence="3" type="ORF">IW245_003766</name>
</gene>
<dbReference type="Proteomes" id="UP000622552">
    <property type="component" value="Unassembled WGS sequence"/>
</dbReference>
<evidence type="ECO:0000313" key="3">
    <source>
        <dbReference type="EMBL" id="MBG6137572.1"/>
    </source>
</evidence>
<keyword evidence="3" id="KW-0378">Hydrolase</keyword>
<dbReference type="SUPFAM" id="SSF54001">
    <property type="entry name" value="Cysteine proteinases"/>
    <property type="match status" value="1"/>
</dbReference>
<dbReference type="InterPro" id="IPR038765">
    <property type="entry name" value="Papain-like_cys_pep_sf"/>
</dbReference>
<dbReference type="GO" id="GO:0008234">
    <property type="term" value="F:cysteine-type peptidase activity"/>
    <property type="evidence" value="ECO:0007669"/>
    <property type="project" value="InterPro"/>
</dbReference>
<dbReference type="PANTHER" id="PTHR12411">
    <property type="entry name" value="CYSTEINE PROTEASE FAMILY C1-RELATED"/>
    <property type="match status" value="1"/>
</dbReference>
<dbReference type="AlphaFoldDB" id="A0A8J7GIW8"/>